<dbReference type="SUPFAM" id="SSF102114">
    <property type="entry name" value="Radical SAM enzymes"/>
    <property type="match status" value="1"/>
</dbReference>
<dbReference type="CDD" id="cd01335">
    <property type="entry name" value="Radical_SAM"/>
    <property type="match status" value="1"/>
</dbReference>
<organism evidence="11">
    <name type="scientific">marine sediment metagenome</name>
    <dbReference type="NCBI Taxonomy" id="412755"/>
    <lineage>
        <taxon>unclassified sequences</taxon>
        <taxon>metagenomes</taxon>
        <taxon>ecological metagenomes</taxon>
    </lineage>
</organism>
<dbReference type="GO" id="GO:0061799">
    <property type="term" value="F:cyclic pyranopterin monophosphate synthase activity"/>
    <property type="evidence" value="ECO:0007669"/>
    <property type="project" value="TreeGrafter"/>
</dbReference>
<sequence length="321" mass="34533">MTATNSVSLRISVTDRCQLRCPYCMPPEGIAKCDHSEVLRFEEILRFVRVLNDRFALTKVHLTGGEPLLRPGILELVAMLAAEGLGDLAMTTNGLQLAEMAGGLRRAGLDRVNVSLDSLDGGTYQRLSRGGSPLPVMAGIRAARDSGLDPVKLNAVILRGLNDAEVVPLARWALDNGCHVRFLELMPIGCAKEIFQQRFVPATEIRAKLAEAFDLAPLAARAGQSSRNFLASDAVGRRGIVGLISPQTQPFCRECRRLRLTSTGRLVSCLASGLGPSVRDVLRSDSADADNDIERIVAAELAGKCVRGDFTTDRAMPLVGG</sequence>
<dbReference type="AlphaFoldDB" id="A0A0F9FF67"/>
<dbReference type="InterPro" id="IPR050105">
    <property type="entry name" value="MoCo_biosynth_MoaA/MoaC"/>
</dbReference>
<dbReference type="InterPro" id="IPR013483">
    <property type="entry name" value="MoaA"/>
</dbReference>
<dbReference type="Pfam" id="PF04055">
    <property type="entry name" value="Radical_SAM"/>
    <property type="match status" value="1"/>
</dbReference>
<dbReference type="GO" id="GO:0046872">
    <property type="term" value="F:metal ion binding"/>
    <property type="evidence" value="ECO:0007669"/>
    <property type="project" value="UniProtKB-KW"/>
</dbReference>
<dbReference type="InterPro" id="IPR058240">
    <property type="entry name" value="rSAM_sf"/>
</dbReference>
<dbReference type="InterPro" id="IPR040064">
    <property type="entry name" value="MoaA-like"/>
</dbReference>
<dbReference type="Gene3D" id="3.20.20.70">
    <property type="entry name" value="Aldolase class I"/>
    <property type="match status" value="1"/>
</dbReference>
<dbReference type="SFLD" id="SFLDG01067">
    <property type="entry name" value="SPASM/twitch_domain_containing"/>
    <property type="match status" value="1"/>
</dbReference>
<keyword evidence="1" id="KW-0004">4Fe-4S</keyword>
<evidence type="ECO:0000313" key="11">
    <source>
        <dbReference type="EMBL" id="KKL85044.1"/>
    </source>
</evidence>
<evidence type="ECO:0000256" key="6">
    <source>
        <dbReference type="ARBA" id="ARBA00023014"/>
    </source>
</evidence>
<dbReference type="SFLD" id="SFLDG01386">
    <property type="entry name" value="main_SPASM_domain-containing"/>
    <property type="match status" value="1"/>
</dbReference>
<dbReference type="InterPro" id="IPR013785">
    <property type="entry name" value="Aldolase_TIM"/>
</dbReference>
<evidence type="ECO:0000256" key="9">
    <source>
        <dbReference type="ARBA" id="ARBA00023239"/>
    </source>
</evidence>
<keyword evidence="6" id="KW-0411">Iron-sulfur</keyword>
<evidence type="ECO:0000256" key="4">
    <source>
        <dbReference type="ARBA" id="ARBA00022741"/>
    </source>
</evidence>
<evidence type="ECO:0000256" key="1">
    <source>
        <dbReference type="ARBA" id="ARBA00022485"/>
    </source>
</evidence>
<dbReference type="NCBIfam" id="TIGR02666">
    <property type="entry name" value="moaA"/>
    <property type="match status" value="1"/>
</dbReference>
<protein>
    <recommendedName>
        <fullName evidence="10">Radical SAM core domain-containing protein</fullName>
    </recommendedName>
</protein>
<reference evidence="11" key="1">
    <citation type="journal article" date="2015" name="Nature">
        <title>Complex archaea that bridge the gap between prokaryotes and eukaryotes.</title>
        <authorList>
            <person name="Spang A."/>
            <person name="Saw J.H."/>
            <person name="Jorgensen S.L."/>
            <person name="Zaremba-Niedzwiedzka K."/>
            <person name="Martijn J."/>
            <person name="Lind A.E."/>
            <person name="van Eijk R."/>
            <person name="Schleper C."/>
            <person name="Guy L."/>
            <person name="Ettema T.J."/>
        </authorList>
    </citation>
    <scope>NUCLEOTIDE SEQUENCE</scope>
</reference>
<dbReference type="GO" id="GO:0061798">
    <property type="term" value="F:GTP 3',8'-cyclase activity"/>
    <property type="evidence" value="ECO:0007669"/>
    <property type="project" value="TreeGrafter"/>
</dbReference>
<dbReference type="PROSITE" id="PS51918">
    <property type="entry name" value="RADICAL_SAM"/>
    <property type="match status" value="1"/>
</dbReference>
<gene>
    <name evidence="11" type="ORF">LCGC14_1958660</name>
</gene>
<dbReference type="InterPro" id="IPR006638">
    <property type="entry name" value="Elp3/MiaA/NifB-like_rSAM"/>
</dbReference>
<dbReference type="GO" id="GO:0006777">
    <property type="term" value="P:Mo-molybdopterin cofactor biosynthetic process"/>
    <property type="evidence" value="ECO:0007669"/>
    <property type="project" value="UniProtKB-KW"/>
</dbReference>
<accession>A0A0F9FF67</accession>
<keyword evidence="9" id="KW-0456">Lyase</keyword>
<dbReference type="InterPro" id="IPR007197">
    <property type="entry name" value="rSAM"/>
</dbReference>
<dbReference type="GO" id="GO:0051539">
    <property type="term" value="F:4 iron, 4 sulfur cluster binding"/>
    <property type="evidence" value="ECO:0007669"/>
    <property type="project" value="UniProtKB-KW"/>
</dbReference>
<evidence type="ECO:0000256" key="5">
    <source>
        <dbReference type="ARBA" id="ARBA00023004"/>
    </source>
</evidence>
<evidence type="ECO:0000256" key="3">
    <source>
        <dbReference type="ARBA" id="ARBA00022723"/>
    </source>
</evidence>
<dbReference type="SMART" id="SM00729">
    <property type="entry name" value="Elp3"/>
    <property type="match status" value="1"/>
</dbReference>
<evidence type="ECO:0000256" key="7">
    <source>
        <dbReference type="ARBA" id="ARBA00023134"/>
    </source>
</evidence>
<dbReference type="PANTHER" id="PTHR22960">
    <property type="entry name" value="MOLYBDOPTERIN COFACTOR SYNTHESIS PROTEIN A"/>
    <property type="match status" value="1"/>
</dbReference>
<comment type="caution">
    <text evidence="11">The sequence shown here is derived from an EMBL/GenBank/DDBJ whole genome shotgun (WGS) entry which is preliminary data.</text>
</comment>
<dbReference type="InterPro" id="IPR010505">
    <property type="entry name" value="MoaA_twitch"/>
</dbReference>
<proteinExistence type="predicted"/>
<dbReference type="EMBL" id="LAZR01021517">
    <property type="protein sequence ID" value="KKL85044.1"/>
    <property type="molecule type" value="Genomic_DNA"/>
</dbReference>
<keyword evidence="7" id="KW-0342">GTP-binding</keyword>
<keyword evidence="5" id="KW-0408">Iron</keyword>
<name>A0A0F9FF67_9ZZZZ</name>
<dbReference type="PANTHER" id="PTHR22960:SF0">
    <property type="entry name" value="MOLYBDENUM COFACTOR BIOSYNTHESIS PROTEIN 1"/>
    <property type="match status" value="1"/>
</dbReference>
<evidence type="ECO:0000259" key="10">
    <source>
        <dbReference type="PROSITE" id="PS51918"/>
    </source>
</evidence>
<evidence type="ECO:0000256" key="2">
    <source>
        <dbReference type="ARBA" id="ARBA00022691"/>
    </source>
</evidence>
<keyword evidence="2" id="KW-0949">S-adenosyl-L-methionine</keyword>
<dbReference type="SFLD" id="SFLDG01383">
    <property type="entry name" value="cyclic_pyranopterin_phosphate"/>
    <property type="match status" value="1"/>
</dbReference>
<dbReference type="GO" id="GO:0005525">
    <property type="term" value="F:GTP binding"/>
    <property type="evidence" value="ECO:0007669"/>
    <property type="project" value="UniProtKB-KW"/>
</dbReference>
<evidence type="ECO:0000256" key="8">
    <source>
        <dbReference type="ARBA" id="ARBA00023150"/>
    </source>
</evidence>
<keyword evidence="8" id="KW-0501">Molybdenum cofactor biosynthesis</keyword>
<keyword evidence="3" id="KW-0479">Metal-binding</keyword>
<dbReference type="SFLD" id="SFLDS00029">
    <property type="entry name" value="Radical_SAM"/>
    <property type="match status" value="1"/>
</dbReference>
<feature type="domain" description="Radical SAM core" evidence="10">
    <location>
        <begin position="1"/>
        <end position="225"/>
    </location>
</feature>
<dbReference type="Pfam" id="PF06463">
    <property type="entry name" value="Mob_synth_C"/>
    <property type="match status" value="1"/>
</dbReference>
<keyword evidence="4" id="KW-0547">Nucleotide-binding</keyword>